<name>A0ABV2H6A7_9HYPH</name>
<accession>A0ABV2H6A7</accession>
<keyword evidence="2" id="KW-1185">Reference proteome</keyword>
<evidence type="ECO:0000313" key="1">
    <source>
        <dbReference type="EMBL" id="MET3586079.1"/>
    </source>
</evidence>
<protein>
    <submittedName>
        <fullName evidence="1">FAD/FMN-containing dehydrogenase</fullName>
    </submittedName>
</protein>
<dbReference type="RefSeq" id="WP_247243824.1">
    <property type="nucleotide sequence ID" value="NZ_JALJRA010000007.1"/>
</dbReference>
<organism evidence="1 2">
    <name type="scientific">Pseudorhizobium tarimense</name>
    <dbReference type="NCBI Taxonomy" id="1079109"/>
    <lineage>
        <taxon>Bacteria</taxon>
        <taxon>Pseudomonadati</taxon>
        <taxon>Pseudomonadota</taxon>
        <taxon>Alphaproteobacteria</taxon>
        <taxon>Hyphomicrobiales</taxon>
        <taxon>Rhizobiaceae</taxon>
        <taxon>Rhizobium/Agrobacterium group</taxon>
        <taxon>Pseudorhizobium</taxon>
    </lineage>
</organism>
<comment type="caution">
    <text evidence="1">The sequence shown here is derived from an EMBL/GenBank/DDBJ whole genome shotgun (WGS) entry which is preliminary data.</text>
</comment>
<proteinExistence type="predicted"/>
<gene>
    <name evidence="1" type="ORF">ABID21_002194</name>
</gene>
<sequence>MHCAASTSLCCGNKYPRIARRVSGYPNVDQPYPENGMNVARALVGTEGTCIAALEAELELIERPKEQATAILGFPDVFAAADAVPEVLEHKANRVEGIGHLIADFVRKKDLDPQALSLLRTGRAG</sequence>
<dbReference type="EMBL" id="JBEPLJ010000007">
    <property type="protein sequence ID" value="MET3586079.1"/>
    <property type="molecule type" value="Genomic_DNA"/>
</dbReference>
<dbReference type="Proteomes" id="UP001549031">
    <property type="component" value="Unassembled WGS sequence"/>
</dbReference>
<reference evidence="1 2" key="1">
    <citation type="submission" date="2024-06" db="EMBL/GenBank/DDBJ databases">
        <title>Genomic Encyclopedia of Type Strains, Phase IV (KMG-IV): sequencing the most valuable type-strain genomes for metagenomic binning, comparative biology and taxonomic classification.</title>
        <authorList>
            <person name="Goeker M."/>
        </authorList>
    </citation>
    <scope>NUCLEOTIDE SEQUENCE [LARGE SCALE GENOMIC DNA]</scope>
    <source>
        <strain evidence="1 2">DSM 105042</strain>
    </source>
</reference>
<evidence type="ECO:0000313" key="2">
    <source>
        <dbReference type="Proteomes" id="UP001549031"/>
    </source>
</evidence>